<keyword evidence="4 7" id="KW-0479">Metal-binding</keyword>
<evidence type="ECO:0000313" key="8">
    <source>
        <dbReference type="EMBL" id="MFC4387886.1"/>
    </source>
</evidence>
<dbReference type="EC" id="3.1.3.25" evidence="7"/>
<dbReference type="RefSeq" id="WP_390198528.1">
    <property type="nucleotide sequence ID" value="NZ_JBHSDV010000002.1"/>
</dbReference>
<evidence type="ECO:0000256" key="6">
    <source>
        <dbReference type="ARBA" id="ARBA00022842"/>
    </source>
</evidence>
<comment type="cofactor">
    <cofactor evidence="2 7">
        <name>Mg(2+)</name>
        <dbReference type="ChEBI" id="CHEBI:18420"/>
    </cofactor>
</comment>
<dbReference type="Proteomes" id="UP001595880">
    <property type="component" value="Unassembled WGS sequence"/>
</dbReference>
<dbReference type="Gene3D" id="3.30.540.10">
    <property type="entry name" value="Fructose-1,6-Bisphosphatase, subunit A, domain 1"/>
    <property type="match status" value="1"/>
</dbReference>
<dbReference type="Gene3D" id="3.40.190.80">
    <property type="match status" value="1"/>
</dbReference>
<evidence type="ECO:0000256" key="4">
    <source>
        <dbReference type="ARBA" id="ARBA00022723"/>
    </source>
</evidence>
<dbReference type="InterPro" id="IPR000760">
    <property type="entry name" value="Inositol_monophosphatase-like"/>
</dbReference>
<gene>
    <name evidence="8" type="ORF">ACFOZ1_08685</name>
</gene>
<dbReference type="Pfam" id="PF00459">
    <property type="entry name" value="Inositol_P"/>
    <property type="match status" value="1"/>
</dbReference>
<organism evidence="8 9">
    <name type="scientific">Gracilibacillus marinus</name>
    <dbReference type="NCBI Taxonomy" id="630535"/>
    <lineage>
        <taxon>Bacteria</taxon>
        <taxon>Bacillati</taxon>
        <taxon>Bacillota</taxon>
        <taxon>Bacilli</taxon>
        <taxon>Bacillales</taxon>
        <taxon>Bacillaceae</taxon>
        <taxon>Gracilibacillus</taxon>
    </lineage>
</organism>
<dbReference type="PROSITE" id="PS00629">
    <property type="entry name" value="IMP_1"/>
    <property type="match status" value="1"/>
</dbReference>
<dbReference type="InterPro" id="IPR020583">
    <property type="entry name" value="Inositol_monoP_metal-BS"/>
</dbReference>
<proteinExistence type="inferred from homology"/>
<keyword evidence="5 7" id="KW-0378">Hydrolase</keyword>
<dbReference type="InterPro" id="IPR020550">
    <property type="entry name" value="Inositol_monophosphatase_CS"/>
</dbReference>
<evidence type="ECO:0000256" key="2">
    <source>
        <dbReference type="ARBA" id="ARBA00001946"/>
    </source>
</evidence>
<evidence type="ECO:0000256" key="3">
    <source>
        <dbReference type="ARBA" id="ARBA00009759"/>
    </source>
</evidence>
<evidence type="ECO:0000256" key="1">
    <source>
        <dbReference type="ARBA" id="ARBA00001033"/>
    </source>
</evidence>
<dbReference type="EMBL" id="JBHSDV010000002">
    <property type="protein sequence ID" value="MFC4387886.1"/>
    <property type="molecule type" value="Genomic_DNA"/>
</dbReference>
<dbReference type="InterPro" id="IPR033942">
    <property type="entry name" value="IMPase"/>
</dbReference>
<dbReference type="PANTHER" id="PTHR20854:SF4">
    <property type="entry name" value="INOSITOL-1-MONOPHOSPHATASE-RELATED"/>
    <property type="match status" value="1"/>
</dbReference>
<comment type="catalytic activity">
    <reaction evidence="1 7">
        <text>a myo-inositol phosphate + H2O = myo-inositol + phosphate</text>
        <dbReference type="Rhea" id="RHEA:24056"/>
        <dbReference type="ChEBI" id="CHEBI:15377"/>
        <dbReference type="ChEBI" id="CHEBI:17268"/>
        <dbReference type="ChEBI" id="CHEBI:43474"/>
        <dbReference type="ChEBI" id="CHEBI:84139"/>
        <dbReference type="EC" id="3.1.3.25"/>
    </reaction>
</comment>
<comment type="similarity">
    <text evidence="3 7">Belongs to the inositol monophosphatase superfamily.</text>
</comment>
<protein>
    <recommendedName>
        <fullName evidence="7">Inositol-1-monophosphatase</fullName>
        <ecNumber evidence="7">3.1.3.25</ecNumber>
    </recommendedName>
</protein>
<dbReference type="SUPFAM" id="SSF56655">
    <property type="entry name" value="Carbohydrate phosphatase"/>
    <property type="match status" value="1"/>
</dbReference>
<sequence>MNNLLVSNQELNLITDKVTDSIKKAGNMIRRGLAVHAYTYKHNQSDLVTEMDRNVEKYLVDALRQITPNYLFLTEETNPHQALEQEKMTWVMDPIDGTMNFVHGFERIAISVALCNGDTPIAAWVYDIHQESMYTAIKDKGAYCNGKLLSVSNEEKIESSLIAFGFSAQQWVGKNEVPLLMKGFAGKARGIRITGSSCLDLVDVAAGRIDGFWHFGLQPWDIAAGILLIEEAGGTCTTLHDEPILSSTCVLASNGKINASMKRILSSINRFI</sequence>
<name>A0ABV8VW52_9BACI</name>
<comment type="caution">
    <text evidence="8">The sequence shown here is derived from an EMBL/GenBank/DDBJ whole genome shotgun (WGS) entry which is preliminary data.</text>
</comment>
<dbReference type="PANTHER" id="PTHR20854">
    <property type="entry name" value="INOSITOL MONOPHOSPHATASE"/>
    <property type="match status" value="1"/>
</dbReference>
<dbReference type="PRINTS" id="PR00377">
    <property type="entry name" value="IMPHPHTASES"/>
</dbReference>
<reference evidence="9" key="1">
    <citation type="journal article" date="2019" name="Int. J. Syst. Evol. Microbiol.">
        <title>The Global Catalogue of Microorganisms (GCM) 10K type strain sequencing project: providing services to taxonomists for standard genome sequencing and annotation.</title>
        <authorList>
            <consortium name="The Broad Institute Genomics Platform"/>
            <consortium name="The Broad Institute Genome Sequencing Center for Infectious Disease"/>
            <person name="Wu L."/>
            <person name="Ma J."/>
        </authorList>
    </citation>
    <scope>NUCLEOTIDE SEQUENCE [LARGE SCALE GENOMIC DNA]</scope>
    <source>
        <strain evidence="9">KACC 14058</strain>
    </source>
</reference>
<evidence type="ECO:0000256" key="5">
    <source>
        <dbReference type="ARBA" id="ARBA00022801"/>
    </source>
</evidence>
<evidence type="ECO:0000313" key="9">
    <source>
        <dbReference type="Proteomes" id="UP001595880"/>
    </source>
</evidence>
<keyword evidence="9" id="KW-1185">Reference proteome</keyword>
<evidence type="ECO:0000256" key="7">
    <source>
        <dbReference type="RuleBase" id="RU364068"/>
    </source>
</evidence>
<dbReference type="CDD" id="cd01639">
    <property type="entry name" value="IMPase"/>
    <property type="match status" value="1"/>
</dbReference>
<dbReference type="PROSITE" id="PS00630">
    <property type="entry name" value="IMP_2"/>
    <property type="match status" value="1"/>
</dbReference>
<accession>A0ABV8VW52</accession>
<keyword evidence="6 7" id="KW-0460">Magnesium</keyword>